<dbReference type="InterPro" id="IPR019734">
    <property type="entry name" value="TPR_rpt"/>
</dbReference>
<proteinExistence type="predicted"/>
<dbReference type="EMBL" id="SRMF01000013">
    <property type="protein sequence ID" value="TGG90386.1"/>
    <property type="molecule type" value="Genomic_DNA"/>
</dbReference>
<protein>
    <submittedName>
        <fullName evidence="3">Tetratricopeptide repeat protein</fullName>
    </submittedName>
</protein>
<evidence type="ECO:0000256" key="1">
    <source>
        <dbReference type="PROSITE-ProRule" id="PRU00339"/>
    </source>
</evidence>
<dbReference type="Proteomes" id="UP000297475">
    <property type="component" value="Unassembled WGS sequence"/>
</dbReference>
<dbReference type="RefSeq" id="WP_135484801.1">
    <property type="nucleotide sequence ID" value="NZ_SRMF01000013.1"/>
</dbReference>
<dbReference type="Gene3D" id="1.25.40.10">
    <property type="entry name" value="Tetratricopeptide repeat domain"/>
    <property type="match status" value="1"/>
</dbReference>
<sequence>MKSLWPTRLIVLTAALMLTACASVGSQTSSQDAETAQRYVEIGFRHLEFDNRQQARRAFREAQSLDRDASGAYLGMAMVYQAEGEPELAEDYYQRALSMSDETEYRHAYAQFLFRQGRLDEAEEAFRQVTADADYANRGAAFEDRAILNLYQNDLETAKTHFDRAIQLNRMLPMPYWHMANIHLVQGNTQRALDYFEGFENLVRADVTDHTEDSLILGLRVTEAMDREETYSGLLELLEERFPDSRYLRSRNDE</sequence>
<dbReference type="Pfam" id="PF13424">
    <property type="entry name" value="TPR_12"/>
    <property type="match status" value="1"/>
</dbReference>
<dbReference type="PROSITE" id="PS50005">
    <property type="entry name" value="TPR"/>
    <property type="match status" value="1"/>
</dbReference>
<accession>A0A4Z0WBA6</accession>
<evidence type="ECO:0000313" key="4">
    <source>
        <dbReference type="Proteomes" id="UP000297475"/>
    </source>
</evidence>
<feature type="signal peptide" evidence="2">
    <location>
        <begin position="1"/>
        <end position="22"/>
    </location>
</feature>
<feature type="chain" id="PRO_5021212718" evidence="2">
    <location>
        <begin position="23"/>
        <end position="254"/>
    </location>
</feature>
<reference evidence="3 4" key="1">
    <citation type="submission" date="2019-04" db="EMBL/GenBank/DDBJ databases">
        <title>Natronospirillum operosus gen. nov., sp. nov., a haloalkaliphilic satellite isolated from decaying biomass of laboratory culture of cyanobacterium Geitlerinema sp. and proposal of Natronospirillaceae fam. nov. and Saccharospirillaceae fam. nov.</title>
        <authorList>
            <person name="Kevbrin V."/>
            <person name="Boltyanskaya Y."/>
            <person name="Koziaeva V."/>
            <person name="Grouzdev D.S."/>
            <person name="Park M."/>
            <person name="Cho J."/>
        </authorList>
    </citation>
    <scope>NUCLEOTIDE SEQUENCE [LARGE SCALE GENOMIC DNA]</scope>
    <source>
        <strain evidence="3 4">G-116</strain>
    </source>
</reference>
<dbReference type="PANTHER" id="PTHR12558">
    <property type="entry name" value="CELL DIVISION CYCLE 16,23,27"/>
    <property type="match status" value="1"/>
</dbReference>
<feature type="repeat" description="TPR" evidence="1">
    <location>
        <begin position="70"/>
        <end position="103"/>
    </location>
</feature>
<keyword evidence="1" id="KW-0802">TPR repeat</keyword>
<comment type="caution">
    <text evidence="3">The sequence shown here is derived from an EMBL/GenBank/DDBJ whole genome shotgun (WGS) entry which is preliminary data.</text>
</comment>
<evidence type="ECO:0000313" key="3">
    <source>
        <dbReference type="EMBL" id="TGG90386.1"/>
    </source>
</evidence>
<keyword evidence="4" id="KW-1185">Reference proteome</keyword>
<organism evidence="3 4">
    <name type="scientific">Natronospirillum operosum</name>
    <dbReference type="NCBI Taxonomy" id="2759953"/>
    <lineage>
        <taxon>Bacteria</taxon>
        <taxon>Pseudomonadati</taxon>
        <taxon>Pseudomonadota</taxon>
        <taxon>Gammaproteobacteria</taxon>
        <taxon>Oceanospirillales</taxon>
        <taxon>Natronospirillaceae</taxon>
        <taxon>Natronospirillum</taxon>
    </lineage>
</organism>
<dbReference type="AlphaFoldDB" id="A0A4Z0WBA6"/>
<gene>
    <name evidence="3" type="ORF">E4656_18465</name>
</gene>
<name>A0A4Z0WBA6_9GAMM</name>
<dbReference type="SUPFAM" id="SSF48452">
    <property type="entry name" value="TPR-like"/>
    <property type="match status" value="1"/>
</dbReference>
<dbReference type="InterPro" id="IPR011990">
    <property type="entry name" value="TPR-like_helical_dom_sf"/>
</dbReference>
<evidence type="ECO:0000256" key="2">
    <source>
        <dbReference type="SAM" id="SignalP"/>
    </source>
</evidence>
<dbReference type="PANTHER" id="PTHR12558:SF13">
    <property type="entry name" value="CELL DIVISION CYCLE PROTEIN 27 HOMOLOG"/>
    <property type="match status" value="1"/>
</dbReference>
<dbReference type="PROSITE" id="PS51257">
    <property type="entry name" value="PROKAR_LIPOPROTEIN"/>
    <property type="match status" value="1"/>
</dbReference>
<dbReference type="OrthoDB" id="129043at2"/>
<dbReference type="SMART" id="SM00028">
    <property type="entry name" value="TPR"/>
    <property type="match status" value="4"/>
</dbReference>
<keyword evidence="2" id="KW-0732">Signal</keyword>